<proteinExistence type="predicted"/>
<keyword evidence="3" id="KW-1185">Reference proteome</keyword>
<feature type="region of interest" description="Disordered" evidence="1">
    <location>
        <begin position="52"/>
        <end position="79"/>
    </location>
</feature>
<accession>A0A200QZ89</accession>
<organism evidence="2 3">
    <name type="scientific">Macleaya cordata</name>
    <name type="common">Five-seeded plume-poppy</name>
    <name type="synonym">Bocconia cordata</name>
    <dbReference type="NCBI Taxonomy" id="56857"/>
    <lineage>
        <taxon>Eukaryota</taxon>
        <taxon>Viridiplantae</taxon>
        <taxon>Streptophyta</taxon>
        <taxon>Embryophyta</taxon>
        <taxon>Tracheophyta</taxon>
        <taxon>Spermatophyta</taxon>
        <taxon>Magnoliopsida</taxon>
        <taxon>Ranunculales</taxon>
        <taxon>Papaveraceae</taxon>
        <taxon>Papaveroideae</taxon>
        <taxon>Macleaya</taxon>
    </lineage>
</organism>
<protein>
    <recommendedName>
        <fullName evidence="4">Tetratricopeptide repeat-containing domain</fullName>
    </recommendedName>
</protein>
<dbReference type="OMA" id="AKCPPDK"/>
<dbReference type="AlphaFoldDB" id="A0A200QZ89"/>
<feature type="compositionally biased region" description="Low complexity" evidence="1">
    <location>
        <begin position="52"/>
        <end position="64"/>
    </location>
</feature>
<dbReference type="InParanoid" id="A0A200QZ89"/>
<evidence type="ECO:0008006" key="4">
    <source>
        <dbReference type="Google" id="ProtNLM"/>
    </source>
</evidence>
<reference evidence="2 3" key="1">
    <citation type="journal article" date="2017" name="Mol. Plant">
        <title>The Genome of Medicinal Plant Macleaya cordata Provides New Insights into Benzylisoquinoline Alkaloids Metabolism.</title>
        <authorList>
            <person name="Liu X."/>
            <person name="Liu Y."/>
            <person name="Huang P."/>
            <person name="Ma Y."/>
            <person name="Qing Z."/>
            <person name="Tang Q."/>
            <person name="Cao H."/>
            <person name="Cheng P."/>
            <person name="Zheng Y."/>
            <person name="Yuan Z."/>
            <person name="Zhou Y."/>
            <person name="Liu J."/>
            <person name="Tang Z."/>
            <person name="Zhuo Y."/>
            <person name="Zhang Y."/>
            <person name="Yu L."/>
            <person name="Huang J."/>
            <person name="Yang P."/>
            <person name="Peng Q."/>
            <person name="Zhang J."/>
            <person name="Jiang W."/>
            <person name="Zhang Z."/>
            <person name="Lin K."/>
            <person name="Ro D.K."/>
            <person name="Chen X."/>
            <person name="Xiong X."/>
            <person name="Shang Y."/>
            <person name="Huang S."/>
            <person name="Zeng J."/>
        </authorList>
    </citation>
    <scope>NUCLEOTIDE SEQUENCE [LARGE SCALE GENOMIC DNA]</scope>
    <source>
        <strain evidence="3">cv. BLH2017</strain>
        <tissue evidence="2">Root</tissue>
    </source>
</reference>
<evidence type="ECO:0000256" key="1">
    <source>
        <dbReference type="SAM" id="MobiDB-lite"/>
    </source>
</evidence>
<evidence type="ECO:0000313" key="2">
    <source>
        <dbReference type="EMBL" id="OVA15786.1"/>
    </source>
</evidence>
<gene>
    <name evidence="2" type="ORF">BVC80_1825g20</name>
</gene>
<dbReference type="Proteomes" id="UP000195402">
    <property type="component" value="Unassembled WGS sequence"/>
</dbReference>
<evidence type="ECO:0000313" key="3">
    <source>
        <dbReference type="Proteomes" id="UP000195402"/>
    </source>
</evidence>
<sequence>MGSGSGEGGSRSWSVFDGIKAIPSTPEVLMAEIDSAIAASEYSLASTLLQASSTSSSSSSSSTKKSSESAETPPPQYDARLADESYKAGCAALAAGKIDEALHSLQISLSKCPPHKTSAVTKLQSLISLTSQQLHKPPG</sequence>
<comment type="caution">
    <text evidence="2">The sequence shown here is derived from an EMBL/GenBank/DDBJ whole genome shotgun (WGS) entry which is preliminary data.</text>
</comment>
<dbReference type="EMBL" id="MVGT01000732">
    <property type="protein sequence ID" value="OVA15786.1"/>
    <property type="molecule type" value="Genomic_DNA"/>
</dbReference>
<name>A0A200QZ89_MACCD</name>
<dbReference type="OrthoDB" id="1910345at2759"/>